<keyword evidence="3" id="KW-1185">Reference proteome</keyword>
<dbReference type="InterPro" id="IPR036163">
    <property type="entry name" value="HMA_dom_sf"/>
</dbReference>
<dbReference type="KEGG" id="nja:NSJP_3877"/>
<reference evidence="2 3" key="1">
    <citation type="submission" date="2017-03" db="EMBL/GenBank/DDBJ databases">
        <authorList>
            <person name="Afonso C.L."/>
            <person name="Miller P.J."/>
            <person name="Scott M.A."/>
            <person name="Spackman E."/>
            <person name="Goraichik I."/>
            <person name="Dimitrov K.M."/>
            <person name="Suarez D.L."/>
            <person name="Swayne D.E."/>
        </authorList>
    </citation>
    <scope>NUCLEOTIDE SEQUENCE [LARGE SCALE GENOMIC DNA]</scope>
    <source>
        <strain evidence="2">Genome sequencing of Nitrospira japonica strain NJ11</strain>
    </source>
</reference>
<accession>A0A1W1IAK3</accession>
<name>A0A1W1IAK3_9BACT</name>
<protein>
    <submittedName>
        <fullName evidence="2">Uncharacterized protein</fullName>
    </submittedName>
</protein>
<dbReference type="EMBL" id="LT828648">
    <property type="protein sequence ID" value="SLM50044.1"/>
    <property type="molecule type" value="Genomic_DNA"/>
</dbReference>
<proteinExistence type="predicted"/>
<dbReference type="Gene3D" id="3.30.70.100">
    <property type="match status" value="1"/>
</dbReference>
<organism evidence="2 3">
    <name type="scientific">Nitrospira japonica</name>
    <dbReference type="NCBI Taxonomy" id="1325564"/>
    <lineage>
        <taxon>Bacteria</taxon>
        <taxon>Pseudomonadati</taxon>
        <taxon>Nitrospirota</taxon>
        <taxon>Nitrospiria</taxon>
        <taxon>Nitrospirales</taxon>
        <taxon>Nitrospiraceae</taxon>
        <taxon>Nitrospira</taxon>
    </lineage>
</organism>
<gene>
    <name evidence="2" type="ORF">NSJP_3877</name>
</gene>
<evidence type="ECO:0000313" key="3">
    <source>
        <dbReference type="Proteomes" id="UP000192042"/>
    </source>
</evidence>
<evidence type="ECO:0000256" key="1">
    <source>
        <dbReference type="SAM" id="SignalP"/>
    </source>
</evidence>
<feature type="signal peptide" evidence="1">
    <location>
        <begin position="1"/>
        <end position="32"/>
    </location>
</feature>
<sequence length="132" mass="13852">MNRNGLQSRVKVQVLWLMLCCLSGWPLQNAQAGSPVHRISLQVGGPGCAIQQTVLSKTLLVLPGVMAVDWSLLPDHALIDLDARSITEQDLVAAAAQAAGPSCEVRPMASCISPMPAGSMTARPIESAGPLQ</sequence>
<dbReference type="RefSeq" id="WP_080888200.1">
    <property type="nucleotide sequence ID" value="NZ_LT828648.1"/>
</dbReference>
<dbReference type="SUPFAM" id="SSF55008">
    <property type="entry name" value="HMA, heavy metal-associated domain"/>
    <property type="match status" value="1"/>
</dbReference>
<dbReference type="Proteomes" id="UP000192042">
    <property type="component" value="Chromosome I"/>
</dbReference>
<evidence type="ECO:0000313" key="2">
    <source>
        <dbReference type="EMBL" id="SLM50044.1"/>
    </source>
</evidence>
<feature type="chain" id="PRO_5012845482" evidence="1">
    <location>
        <begin position="33"/>
        <end position="132"/>
    </location>
</feature>
<keyword evidence="1" id="KW-0732">Signal</keyword>
<dbReference type="AlphaFoldDB" id="A0A1W1IAK3"/>
<dbReference type="GO" id="GO:0046872">
    <property type="term" value="F:metal ion binding"/>
    <property type="evidence" value="ECO:0007669"/>
    <property type="project" value="InterPro"/>
</dbReference>